<evidence type="ECO:0000313" key="2">
    <source>
        <dbReference type="EMBL" id="KAJ7735149.1"/>
    </source>
</evidence>
<organism evidence="2 3">
    <name type="scientific">Mycena metata</name>
    <dbReference type="NCBI Taxonomy" id="1033252"/>
    <lineage>
        <taxon>Eukaryota</taxon>
        <taxon>Fungi</taxon>
        <taxon>Dikarya</taxon>
        <taxon>Basidiomycota</taxon>
        <taxon>Agaricomycotina</taxon>
        <taxon>Agaricomycetes</taxon>
        <taxon>Agaricomycetidae</taxon>
        <taxon>Agaricales</taxon>
        <taxon>Marasmiineae</taxon>
        <taxon>Mycenaceae</taxon>
        <taxon>Mycena</taxon>
    </lineage>
</organism>
<protein>
    <submittedName>
        <fullName evidence="2">Uncharacterized protein</fullName>
    </submittedName>
</protein>
<accession>A0AAD7I622</accession>
<dbReference type="Proteomes" id="UP001215598">
    <property type="component" value="Unassembled WGS sequence"/>
</dbReference>
<dbReference type="AlphaFoldDB" id="A0AAD7I622"/>
<feature type="region of interest" description="Disordered" evidence="1">
    <location>
        <begin position="116"/>
        <end position="166"/>
    </location>
</feature>
<comment type="caution">
    <text evidence="2">The sequence shown here is derived from an EMBL/GenBank/DDBJ whole genome shotgun (WGS) entry which is preliminary data.</text>
</comment>
<sequence>MTVEGEYELRGAEPPEWIYAESWYRCAFRKNSTRIFKAIIQVFVKLGRKCLWIRRDDEWQLDSGPKGEMYLLLVGGPTGISNFEPVEVIKSTVSTEERAIADDVVDLDSRSAGMIMTASGGPSMNPGCSRDDSGTMHRELRNKDRQEDRRTEEANPSDQRLRASASSKRKPALDFEFWALNLVGGRAGRNFVKALKLTAPRPIALDAVELNALYSVLIRSQRIPARRPPPPLLNVSRSKTWLELGWDLGVMTNFLSDGYRRPNSRQATPRIPSQTKHTASQQAIQAPRSHPPLLNVSRPHPAADSASTLKRPSNHSTDVTVSFRPRFILKAFECIWELRIPDTRCGRIVPDHARS</sequence>
<proteinExistence type="predicted"/>
<feature type="compositionally biased region" description="Polar residues" evidence="1">
    <location>
        <begin position="264"/>
        <end position="284"/>
    </location>
</feature>
<evidence type="ECO:0000313" key="3">
    <source>
        <dbReference type="Proteomes" id="UP001215598"/>
    </source>
</evidence>
<keyword evidence="3" id="KW-1185">Reference proteome</keyword>
<feature type="compositionally biased region" description="Basic and acidic residues" evidence="1">
    <location>
        <begin position="129"/>
        <end position="153"/>
    </location>
</feature>
<feature type="compositionally biased region" description="Polar residues" evidence="1">
    <location>
        <begin position="305"/>
        <end position="317"/>
    </location>
</feature>
<name>A0AAD7I622_9AGAR</name>
<evidence type="ECO:0000256" key="1">
    <source>
        <dbReference type="SAM" id="MobiDB-lite"/>
    </source>
</evidence>
<gene>
    <name evidence="2" type="ORF">B0H16DRAFT_1765334</name>
</gene>
<feature type="region of interest" description="Disordered" evidence="1">
    <location>
        <begin position="259"/>
        <end position="317"/>
    </location>
</feature>
<reference evidence="2" key="1">
    <citation type="submission" date="2023-03" db="EMBL/GenBank/DDBJ databases">
        <title>Massive genome expansion in bonnet fungi (Mycena s.s.) driven by repeated elements and novel gene families across ecological guilds.</title>
        <authorList>
            <consortium name="Lawrence Berkeley National Laboratory"/>
            <person name="Harder C.B."/>
            <person name="Miyauchi S."/>
            <person name="Viragh M."/>
            <person name="Kuo A."/>
            <person name="Thoen E."/>
            <person name="Andreopoulos B."/>
            <person name="Lu D."/>
            <person name="Skrede I."/>
            <person name="Drula E."/>
            <person name="Henrissat B."/>
            <person name="Morin E."/>
            <person name="Kohler A."/>
            <person name="Barry K."/>
            <person name="LaButti K."/>
            <person name="Morin E."/>
            <person name="Salamov A."/>
            <person name="Lipzen A."/>
            <person name="Mereny Z."/>
            <person name="Hegedus B."/>
            <person name="Baldrian P."/>
            <person name="Stursova M."/>
            <person name="Weitz H."/>
            <person name="Taylor A."/>
            <person name="Grigoriev I.V."/>
            <person name="Nagy L.G."/>
            <person name="Martin F."/>
            <person name="Kauserud H."/>
        </authorList>
    </citation>
    <scope>NUCLEOTIDE SEQUENCE</scope>
    <source>
        <strain evidence="2">CBHHK182m</strain>
    </source>
</reference>
<dbReference type="EMBL" id="JARKIB010000128">
    <property type="protein sequence ID" value="KAJ7735149.1"/>
    <property type="molecule type" value="Genomic_DNA"/>
</dbReference>